<keyword evidence="2" id="KW-1185">Reference proteome</keyword>
<dbReference type="AlphaFoldDB" id="A0A0P1FDQ2"/>
<sequence length="74" mass="8103">MTHVLLGPYLNIGVEQLSELHANCSALGGEMETQINAEGDFVVTCRLPASHAISFQTKHRLPASWDTPQHYAAQ</sequence>
<accession>A0A0P1FDQ2</accession>
<dbReference type="Proteomes" id="UP000054823">
    <property type="component" value="Unassembled WGS sequence"/>
</dbReference>
<proteinExistence type="predicted"/>
<reference evidence="1 2" key="1">
    <citation type="submission" date="2015-09" db="EMBL/GenBank/DDBJ databases">
        <authorList>
            <consortium name="Swine Surveillance"/>
        </authorList>
    </citation>
    <scope>NUCLEOTIDE SEQUENCE [LARGE SCALE GENOMIC DNA]</scope>
    <source>
        <strain evidence="1 2">CECT 7688</strain>
    </source>
</reference>
<name>A0A0P1FDQ2_9RHOB</name>
<dbReference type="RefSeq" id="WP_058239971.1">
    <property type="nucleotide sequence ID" value="NZ_CYPW01000024.1"/>
</dbReference>
<protein>
    <submittedName>
        <fullName evidence="1">Uncharacterized protein</fullName>
    </submittedName>
</protein>
<dbReference type="EMBL" id="CYPW01000024">
    <property type="protein sequence ID" value="CUH52765.1"/>
    <property type="molecule type" value="Genomic_DNA"/>
</dbReference>
<gene>
    <name evidence="1" type="ORF">SHM7688_02212</name>
</gene>
<evidence type="ECO:0000313" key="1">
    <source>
        <dbReference type="EMBL" id="CUH52765.1"/>
    </source>
</evidence>
<organism evidence="1 2">
    <name type="scientific">Shimia marina</name>
    <dbReference type="NCBI Taxonomy" id="321267"/>
    <lineage>
        <taxon>Bacteria</taxon>
        <taxon>Pseudomonadati</taxon>
        <taxon>Pseudomonadota</taxon>
        <taxon>Alphaproteobacteria</taxon>
        <taxon>Rhodobacterales</taxon>
        <taxon>Roseobacteraceae</taxon>
    </lineage>
</organism>
<evidence type="ECO:0000313" key="2">
    <source>
        <dbReference type="Proteomes" id="UP000054823"/>
    </source>
</evidence>